<reference evidence="3" key="1">
    <citation type="journal article" date="2014" name="Front. Microbiol.">
        <title>High frequency of phylogenetically diverse reductive dehalogenase-homologous genes in deep subseafloor sedimentary metagenomes.</title>
        <authorList>
            <person name="Kawai M."/>
            <person name="Futagami T."/>
            <person name="Toyoda A."/>
            <person name="Takaki Y."/>
            <person name="Nishi S."/>
            <person name="Hori S."/>
            <person name="Arai W."/>
            <person name="Tsubouchi T."/>
            <person name="Morono Y."/>
            <person name="Uchiyama I."/>
            <person name="Ito T."/>
            <person name="Fujiyama A."/>
            <person name="Inagaki F."/>
            <person name="Takami H."/>
        </authorList>
    </citation>
    <scope>NUCLEOTIDE SEQUENCE</scope>
    <source>
        <strain evidence="3">Expedition CK06-06</strain>
    </source>
</reference>
<dbReference type="PANTHER" id="PTHR43477:SF1">
    <property type="entry name" value="DIHYDROANTICAPSIN 7-DEHYDROGENASE"/>
    <property type="match status" value="1"/>
</dbReference>
<feature type="non-terminal residue" evidence="3">
    <location>
        <position position="1"/>
    </location>
</feature>
<dbReference type="SUPFAM" id="SSF51735">
    <property type="entry name" value="NAD(P)-binding Rossmann-fold domains"/>
    <property type="match status" value="1"/>
</dbReference>
<sequence length="174" mass="19199">DNNVALGAHGGPVETSEADWDRVMEVNLKSMFLTCKYVLPYMEKQGSGVIINISSVNALRSSPYPTLAYSVSKAGVIALTREVAIQYAAKGIRANVILPGLMKTPRVAYYYKNALAEEIEEMWRRRDAMSPTGKQGEPWDIAYAALFLASDEAKYINGTTLLVDAGITQTMKQW</sequence>
<dbReference type="PRINTS" id="PR00080">
    <property type="entry name" value="SDRFAMILY"/>
</dbReference>
<evidence type="ECO:0000256" key="2">
    <source>
        <dbReference type="ARBA" id="ARBA00023002"/>
    </source>
</evidence>
<proteinExistence type="inferred from homology"/>
<dbReference type="PROSITE" id="PS00061">
    <property type="entry name" value="ADH_SHORT"/>
    <property type="match status" value="1"/>
</dbReference>
<comment type="caution">
    <text evidence="3">The sequence shown here is derived from an EMBL/GenBank/DDBJ whole genome shotgun (WGS) entry which is preliminary data.</text>
</comment>
<accession>X1NKB9</accession>
<dbReference type="GO" id="GO:0016491">
    <property type="term" value="F:oxidoreductase activity"/>
    <property type="evidence" value="ECO:0007669"/>
    <property type="project" value="UniProtKB-KW"/>
</dbReference>
<evidence type="ECO:0000313" key="3">
    <source>
        <dbReference type="EMBL" id="GAI30666.1"/>
    </source>
</evidence>
<keyword evidence="2" id="KW-0560">Oxidoreductase</keyword>
<dbReference type="PRINTS" id="PR00081">
    <property type="entry name" value="GDHRDH"/>
</dbReference>
<dbReference type="PANTHER" id="PTHR43477">
    <property type="entry name" value="DIHYDROANTICAPSIN 7-DEHYDROGENASE"/>
    <property type="match status" value="1"/>
</dbReference>
<evidence type="ECO:0008006" key="4">
    <source>
        <dbReference type="Google" id="ProtNLM"/>
    </source>
</evidence>
<evidence type="ECO:0000256" key="1">
    <source>
        <dbReference type="ARBA" id="ARBA00006484"/>
    </source>
</evidence>
<dbReference type="Pfam" id="PF13561">
    <property type="entry name" value="adh_short_C2"/>
    <property type="match status" value="1"/>
</dbReference>
<dbReference type="InterPro" id="IPR002347">
    <property type="entry name" value="SDR_fam"/>
</dbReference>
<organism evidence="3">
    <name type="scientific">marine sediment metagenome</name>
    <dbReference type="NCBI Taxonomy" id="412755"/>
    <lineage>
        <taxon>unclassified sequences</taxon>
        <taxon>metagenomes</taxon>
        <taxon>ecological metagenomes</taxon>
    </lineage>
</organism>
<dbReference type="Gene3D" id="3.40.50.720">
    <property type="entry name" value="NAD(P)-binding Rossmann-like Domain"/>
    <property type="match status" value="1"/>
</dbReference>
<dbReference type="InterPro" id="IPR036291">
    <property type="entry name" value="NAD(P)-bd_dom_sf"/>
</dbReference>
<dbReference type="CDD" id="cd05233">
    <property type="entry name" value="SDR_c"/>
    <property type="match status" value="1"/>
</dbReference>
<dbReference type="InterPro" id="IPR051122">
    <property type="entry name" value="SDR_DHRS6-like"/>
</dbReference>
<dbReference type="AlphaFoldDB" id="X1NKB9"/>
<name>X1NKB9_9ZZZZ</name>
<protein>
    <recommendedName>
        <fullName evidence="4">SDR family oxidoreductase</fullName>
    </recommendedName>
</protein>
<comment type="similarity">
    <text evidence="1">Belongs to the short-chain dehydrogenases/reductases (SDR) family.</text>
</comment>
<gene>
    <name evidence="3" type="ORF">S06H3_28701</name>
</gene>
<dbReference type="EMBL" id="BARV01016767">
    <property type="protein sequence ID" value="GAI30666.1"/>
    <property type="molecule type" value="Genomic_DNA"/>
</dbReference>
<dbReference type="InterPro" id="IPR020904">
    <property type="entry name" value="Sc_DH/Rdtase_CS"/>
</dbReference>